<keyword evidence="2 6" id="KW-0540">Nuclease</keyword>
<sequence>MREIKRYKLRKNAEFRIVYKRGKSFSNKYLVLYVKRNGKNINRIGMSVSKKVGKSVVRNRVRRLIRESYRLNSLDLQNGYDIIVLARNSSKDCNYSTIEKSLMELFKKAGLHK</sequence>
<dbReference type="Proteomes" id="UP000184526">
    <property type="component" value="Unassembled WGS sequence"/>
</dbReference>
<dbReference type="GO" id="GO:0030677">
    <property type="term" value="C:ribonuclease P complex"/>
    <property type="evidence" value="ECO:0007669"/>
    <property type="project" value="TreeGrafter"/>
</dbReference>
<dbReference type="GO" id="GO:0004526">
    <property type="term" value="F:ribonuclease P activity"/>
    <property type="evidence" value="ECO:0007669"/>
    <property type="project" value="UniProtKB-UniRule"/>
</dbReference>
<evidence type="ECO:0000256" key="6">
    <source>
        <dbReference type="HAMAP-Rule" id="MF_00227"/>
    </source>
</evidence>
<dbReference type="GO" id="GO:0000049">
    <property type="term" value="F:tRNA binding"/>
    <property type="evidence" value="ECO:0007669"/>
    <property type="project" value="UniProtKB-UniRule"/>
</dbReference>
<organism evidence="8 9">
    <name type="scientific">Clostridium collagenovorans DSM 3089</name>
    <dbReference type="NCBI Taxonomy" id="1121306"/>
    <lineage>
        <taxon>Bacteria</taxon>
        <taxon>Bacillati</taxon>
        <taxon>Bacillota</taxon>
        <taxon>Clostridia</taxon>
        <taxon>Eubacteriales</taxon>
        <taxon>Clostridiaceae</taxon>
        <taxon>Clostridium</taxon>
    </lineage>
</organism>
<comment type="function">
    <text evidence="6">RNaseP catalyzes the removal of the 5'-leader sequence from pre-tRNA to produce the mature 5'-terminus. It can also cleave other RNA substrates such as 4.5S RNA. The protein component plays an auxiliary but essential role in vivo by binding to the 5'-leader sequence and broadening the substrate specificity of the ribozyme.</text>
</comment>
<evidence type="ECO:0000256" key="2">
    <source>
        <dbReference type="ARBA" id="ARBA00022722"/>
    </source>
</evidence>
<dbReference type="STRING" id="1121306.SAMN02745196_02930"/>
<comment type="catalytic activity">
    <reaction evidence="6">
        <text>Endonucleolytic cleavage of RNA, removing 5'-extranucleotides from tRNA precursor.</text>
        <dbReference type="EC" id="3.1.26.5"/>
    </reaction>
</comment>
<keyword evidence="1 6" id="KW-0819">tRNA processing</keyword>
<keyword evidence="5 6" id="KW-0694">RNA-binding</keyword>
<proteinExistence type="inferred from homology"/>
<reference evidence="8 9" key="1">
    <citation type="submission" date="2016-11" db="EMBL/GenBank/DDBJ databases">
        <authorList>
            <person name="Jaros S."/>
            <person name="Januszkiewicz K."/>
            <person name="Wedrychowicz H."/>
        </authorList>
    </citation>
    <scope>NUCLEOTIDE SEQUENCE [LARGE SCALE GENOMIC DNA]</scope>
    <source>
        <strain evidence="8 9">DSM 3089</strain>
    </source>
</reference>
<dbReference type="SUPFAM" id="SSF54211">
    <property type="entry name" value="Ribosomal protein S5 domain 2-like"/>
    <property type="match status" value="1"/>
</dbReference>
<comment type="subunit">
    <text evidence="6">Consists of a catalytic RNA component (M1 or rnpB) and a protein subunit.</text>
</comment>
<dbReference type="PANTHER" id="PTHR33992:SF1">
    <property type="entry name" value="RIBONUCLEASE P PROTEIN COMPONENT"/>
    <property type="match status" value="1"/>
</dbReference>
<dbReference type="Gene3D" id="3.30.230.10">
    <property type="match status" value="1"/>
</dbReference>
<comment type="similarity">
    <text evidence="6">Belongs to the RnpA family.</text>
</comment>
<name>A0A1M5YGH9_9CLOT</name>
<dbReference type="HAMAP" id="MF_00227">
    <property type="entry name" value="RNase_P"/>
    <property type="match status" value="1"/>
</dbReference>
<gene>
    <name evidence="6" type="primary">rnpA</name>
    <name evidence="8" type="ORF">SAMN02745196_02930</name>
</gene>
<dbReference type="Pfam" id="PF00825">
    <property type="entry name" value="Ribonuclease_P"/>
    <property type="match status" value="1"/>
</dbReference>
<dbReference type="InterPro" id="IPR000100">
    <property type="entry name" value="RNase_P"/>
</dbReference>
<accession>A0A1M5YGH9</accession>
<keyword evidence="3 6" id="KW-0255">Endonuclease</keyword>
<dbReference type="EMBL" id="FQXP01000014">
    <property type="protein sequence ID" value="SHI11150.1"/>
    <property type="molecule type" value="Genomic_DNA"/>
</dbReference>
<dbReference type="GO" id="GO:0042781">
    <property type="term" value="F:3'-tRNA processing endoribonuclease activity"/>
    <property type="evidence" value="ECO:0007669"/>
    <property type="project" value="TreeGrafter"/>
</dbReference>
<dbReference type="AlphaFoldDB" id="A0A1M5YGH9"/>
<evidence type="ECO:0000256" key="3">
    <source>
        <dbReference type="ARBA" id="ARBA00022759"/>
    </source>
</evidence>
<dbReference type="NCBIfam" id="TIGR00188">
    <property type="entry name" value="rnpA"/>
    <property type="match status" value="1"/>
</dbReference>
<protein>
    <recommendedName>
        <fullName evidence="6 7">Ribonuclease P protein component</fullName>
        <shortName evidence="6">RNase P protein</shortName>
        <shortName evidence="6">RNaseP protein</shortName>
        <ecNumber evidence="6 7">3.1.26.5</ecNumber>
    </recommendedName>
    <alternativeName>
        <fullName evidence="6">Protein C5</fullName>
    </alternativeName>
</protein>
<evidence type="ECO:0000256" key="1">
    <source>
        <dbReference type="ARBA" id="ARBA00022694"/>
    </source>
</evidence>
<evidence type="ECO:0000313" key="8">
    <source>
        <dbReference type="EMBL" id="SHI11150.1"/>
    </source>
</evidence>
<dbReference type="InterPro" id="IPR014721">
    <property type="entry name" value="Ribsml_uS5_D2-typ_fold_subgr"/>
</dbReference>
<keyword evidence="4 6" id="KW-0378">Hydrolase</keyword>
<dbReference type="InterPro" id="IPR020568">
    <property type="entry name" value="Ribosomal_Su5_D2-typ_SF"/>
</dbReference>
<dbReference type="EC" id="3.1.26.5" evidence="6 7"/>
<evidence type="ECO:0000256" key="7">
    <source>
        <dbReference type="NCBIfam" id="TIGR00188"/>
    </source>
</evidence>
<keyword evidence="9" id="KW-1185">Reference proteome</keyword>
<evidence type="ECO:0000256" key="4">
    <source>
        <dbReference type="ARBA" id="ARBA00022801"/>
    </source>
</evidence>
<evidence type="ECO:0000313" key="9">
    <source>
        <dbReference type="Proteomes" id="UP000184526"/>
    </source>
</evidence>
<dbReference type="PANTHER" id="PTHR33992">
    <property type="entry name" value="RIBONUCLEASE P PROTEIN COMPONENT"/>
    <property type="match status" value="1"/>
</dbReference>
<evidence type="ECO:0000256" key="5">
    <source>
        <dbReference type="ARBA" id="ARBA00022884"/>
    </source>
</evidence>
<dbReference type="GO" id="GO:0001682">
    <property type="term" value="P:tRNA 5'-leader removal"/>
    <property type="evidence" value="ECO:0007669"/>
    <property type="project" value="UniProtKB-UniRule"/>
</dbReference>